<feature type="transmembrane region" description="Helical" evidence="1">
    <location>
        <begin position="233"/>
        <end position="253"/>
    </location>
</feature>
<reference evidence="3 4" key="1">
    <citation type="submission" date="2015-09" db="EMBL/GenBank/DDBJ databases">
        <title>Sorangium comparison.</title>
        <authorList>
            <person name="Zaburannyi N."/>
            <person name="Bunk B."/>
            <person name="Overmann J."/>
            <person name="Mueller R."/>
        </authorList>
    </citation>
    <scope>NUCLEOTIDE SEQUENCE [LARGE SCALE GENOMIC DNA]</scope>
    <source>
        <strain evidence="3 4">So ce26</strain>
    </source>
</reference>
<proteinExistence type="predicted"/>
<keyword evidence="1" id="KW-0812">Transmembrane</keyword>
<dbReference type="RefSeq" id="WP_104985709.1">
    <property type="nucleotide sequence ID" value="NZ_CP012673.1"/>
</dbReference>
<dbReference type="EC" id="3.1.6.-" evidence="3"/>
<accession>A0A2L0F813</accession>
<dbReference type="Proteomes" id="UP000238348">
    <property type="component" value="Chromosome"/>
</dbReference>
<dbReference type="AlphaFoldDB" id="A0A2L0F813"/>
<keyword evidence="3" id="KW-0378">Hydrolase</keyword>
<evidence type="ECO:0000313" key="3">
    <source>
        <dbReference type="EMBL" id="AUX47744.1"/>
    </source>
</evidence>
<keyword evidence="1" id="KW-0472">Membrane</keyword>
<dbReference type="InterPro" id="IPR052701">
    <property type="entry name" value="GAG_Ulvan_Degrading_Sulfatases"/>
</dbReference>
<evidence type="ECO:0000313" key="4">
    <source>
        <dbReference type="Proteomes" id="UP000238348"/>
    </source>
</evidence>
<feature type="transmembrane region" description="Helical" evidence="1">
    <location>
        <begin position="260"/>
        <end position="281"/>
    </location>
</feature>
<dbReference type="InterPro" id="IPR000917">
    <property type="entry name" value="Sulfatase_N"/>
</dbReference>
<dbReference type="Pfam" id="PF00884">
    <property type="entry name" value="Sulfatase"/>
    <property type="match status" value="1"/>
</dbReference>
<feature type="transmembrane region" description="Helical" evidence="1">
    <location>
        <begin position="190"/>
        <end position="213"/>
    </location>
</feature>
<dbReference type="Pfam" id="PF11617">
    <property type="entry name" value="Cu-binding_MopE"/>
    <property type="match status" value="1"/>
</dbReference>
<dbReference type="CDD" id="cd16148">
    <property type="entry name" value="sulfatase_like"/>
    <property type="match status" value="1"/>
</dbReference>
<evidence type="ECO:0000256" key="1">
    <source>
        <dbReference type="SAM" id="Phobius"/>
    </source>
</evidence>
<dbReference type="InterPro" id="IPR021655">
    <property type="entry name" value="Put_metal-bd"/>
</dbReference>
<dbReference type="PANTHER" id="PTHR43751:SF3">
    <property type="entry name" value="SULFATASE N-TERMINAL DOMAIN-CONTAINING PROTEIN"/>
    <property type="match status" value="1"/>
</dbReference>
<feature type="transmembrane region" description="Helical" evidence="1">
    <location>
        <begin position="66"/>
        <end position="85"/>
    </location>
</feature>
<dbReference type="GO" id="GO:0016787">
    <property type="term" value="F:hydrolase activity"/>
    <property type="evidence" value="ECO:0007669"/>
    <property type="project" value="UniProtKB-KW"/>
</dbReference>
<sequence>MNTAPIAPGAAVPTLARAFAARLARSALGASVFGALAASLDAGWAAAGAGEDPTLKLATYLADIGVIAPVALVAGLLAGIGAIAADPSRPPSPATLVASLRLRAIGRPADIAAFVPLAVLAAFLWMTLCAHLARALLGLEAAPLLVGTAVAAGSLGLGLIAGLAVLALTPPLRRALANASDGRPACVDPAVTGGVALGTAAALFVFGVATGGVSGEGGLFGIYGVFKRPELDLRAPAILLVVALAAFLAQAAARTVRAPLALVVALLPLGLTARAASSLGAEPAVAQAIERGAPLGSKGLAVLRRAADRDGDRAAALFGGGDCDDRDARVHPLAEEILDNGVDDDCSGGDLTAAKLAELTPARPAAPAPSPAAAARVPADLNVVLITIDTLRWDLGYAGNPRPVSPNLDALAARSTVFERAYALASYTGKSIGPMLIGKYGSETHRNWGHFNKFGAEDTFVAERLKGAGVRAMSVHGHRYFGSFGGLDRGFDVVDMSAAPPEGAPWDVDNKATSPALTDAALRLLAAPENTGGRFFLWVHYLDPHADYLRHDDPPGFGAASQRDLYDGEVAFTDKHIGRLLDAIAAAPFGKRTAIVVTSDHGEAFGEHKMFRHGFELWEELVRVPLVVHVPGAPPSRVQARRSLIDLTPTLLDLMRVPGPAEGAPANDFLSGVSLLPDVLLAPGEQAAARDVLVDMPAGPYNDARRSFIRDDLKLTISGGARFELYDLANDPEERKNLWGTPAAKETGKQAEIEMRYAAQRARLREVHVTGARK</sequence>
<keyword evidence="1" id="KW-1133">Transmembrane helix</keyword>
<dbReference type="PANTHER" id="PTHR43751">
    <property type="entry name" value="SULFATASE"/>
    <property type="match status" value="1"/>
</dbReference>
<feature type="transmembrane region" description="Helical" evidence="1">
    <location>
        <begin position="27"/>
        <end position="46"/>
    </location>
</feature>
<dbReference type="EMBL" id="CP012673">
    <property type="protein sequence ID" value="AUX47744.1"/>
    <property type="molecule type" value="Genomic_DNA"/>
</dbReference>
<feature type="domain" description="Sulfatase N-terminal" evidence="2">
    <location>
        <begin position="382"/>
        <end position="655"/>
    </location>
</feature>
<feature type="transmembrane region" description="Helical" evidence="1">
    <location>
        <begin position="145"/>
        <end position="169"/>
    </location>
</feature>
<feature type="transmembrane region" description="Helical" evidence="1">
    <location>
        <begin position="111"/>
        <end position="133"/>
    </location>
</feature>
<dbReference type="Gene3D" id="3.40.720.10">
    <property type="entry name" value="Alkaline Phosphatase, subunit A"/>
    <property type="match status" value="2"/>
</dbReference>
<dbReference type="InterPro" id="IPR017850">
    <property type="entry name" value="Alkaline_phosphatase_core_sf"/>
</dbReference>
<dbReference type="SUPFAM" id="SSF53649">
    <property type="entry name" value="Alkaline phosphatase-like"/>
    <property type="match status" value="1"/>
</dbReference>
<gene>
    <name evidence="3" type="ORF">SOCE26_092680</name>
</gene>
<dbReference type="OrthoDB" id="5500422at2"/>
<name>A0A2L0F813_SORCE</name>
<organism evidence="3 4">
    <name type="scientific">Sorangium cellulosum</name>
    <name type="common">Polyangium cellulosum</name>
    <dbReference type="NCBI Taxonomy" id="56"/>
    <lineage>
        <taxon>Bacteria</taxon>
        <taxon>Pseudomonadati</taxon>
        <taxon>Myxococcota</taxon>
        <taxon>Polyangia</taxon>
        <taxon>Polyangiales</taxon>
        <taxon>Polyangiaceae</taxon>
        <taxon>Sorangium</taxon>
    </lineage>
</organism>
<evidence type="ECO:0000259" key="2">
    <source>
        <dbReference type="Pfam" id="PF00884"/>
    </source>
</evidence>
<protein>
    <submittedName>
        <fullName evidence="3">Sulfatase</fullName>
        <ecNumber evidence="3">3.1.6.-</ecNumber>
    </submittedName>
</protein>